<keyword evidence="11" id="KW-0408">Iron</keyword>
<accession>A0A4Z0M546</accession>
<dbReference type="InterPro" id="IPR044861">
    <property type="entry name" value="IPNS-like_FE2OG_OXY"/>
</dbReference>
<evidence type="ECO:0000256" key="1">
    <source>
        <dbReference type="ARBA" id="ARBA00001954"/>
    </source>
</evidence>
<evidence type="ECO:0000256" key="7">
    <source>
        <dbReference type="ARBA" id="ARBA00031011"/>
    </source>
</evidence>
<evidence type="ECO:0000256" key="10">
    <source>
        <dbReference type="ARBA" id="ARBA00049359"/>
    </source>
</evidence>
<dbReference type="Gene3D" id="2.60.120.330">
    <property type="entry name" value="B-lactam Antibiotic, Isopenicillin N Synthase, Chain"/>
    <property type="match status" value="1"/>
</dbReference>
<organism evidence="13 14">
    <name type="scientific">Mangrovimicrobium sediminis</name>
    <dbReference type="NCBI Taxonomy" id="2562682"/>
    <lineage>
        <taxon>Bacteria</taxon>
        <taxon>Pseudomonadati</taxon>
        <taxon>Pseudomonadota</taxon>
        <taxon>Gammaproteobacteria</taxon>
        <taxon>Cellvibrionales</taxon>
        <taxon>Halieaceae</taxon>
        <taxon>Mangrovimicrobium</taxon>
    </lineage>
</organism>
<evidence type="ECO:0000256" key="4">
    <source>
        <dbReference type="ARBA" id="ARBA00012531"/>
    </source>
</evidence>
<evidence type="ECO:0000313" key="14">
    <source>
        <dbReference type="Proteomes" id="UP000298050"/>
    </source>
</evidence>
<reference evidence="13 14" key="1">
    <citation type="submission" date="2019-04" db="EMBL/GenBank/DDBJ databases">
        <title>Taxonomy of novel Haliea sp. from mangrove soil of West Coast of India.</title>
        <authorList>
            <person name="Verma A."/>
            <person name="Kumar P."/>
            <person name="Krishnamurthi S."/>
        </authorList>
    </citation>
    <scope>NUCLEOTIDE SEQUENCE [LARGE SCALE GENOMIC DNA]</scope>
    <source>
        <strain evidence="13 14">SAOS-164</strain>
    </source>
</reference>
<comment type="cofactor">
    <cofactor evidence="1">
        <name>Fe(2+)</name>
        <dbReference type="ChEBI" id="CHEBI:29033"/>
    </cofactor>
</comment>
<evidence type="ECO:0000256" key="6">
    <source>
        <dbReference type="ARBA" id="ARBA00022666"/>
    </source>
</evidence>
<gene>
    <name evidence="13" type="ORF">E4634_05145</name>
</gene>
<dbReference type="InterPro" id="IPR050231">
    <property type="entry name" value="Iron_ascorbate_oxido_reductase"/>
</dbReference>
<dbReference type="Pfam" id="PF14226">
    <property type="entry name" value="DIOX_N"/>
    <property type="match status" value="1"/>
</dbReference>
<comment type="catalytic activity">
    <reaction evidence="9">
        <text>2-oxoglutarate + O2 + 2 H(+) = ethene + 3 CO2 + H2O</text>
        <dbReference type="Rhea" id="RHEA:31523"/>
        <dbReference type="ChEBI" id="CHEBI:15377"/>
        <dbReference type="ChEBI" id="CHEBI:15378"/>
        <dbReference type="ChEBI" id="CHEBI:15379"/>
        <dbReference type="ChEBI" id="CHEBI:16526"/>
        <dbReference type="ChEBI" id="CHEBI:16810"/>
        <dbReference type="ChEBI" id="CHEBI:18153"/>
        <dbReference type="EC" id="1.13.12.19"/>
    </reaction>
</comment>
<dbReference type="Pfam" id="PF03171">
    <property type="entry name" value="2OG-FeII_Oxy"/>
    <property type="match status" value="1"/>
</dbReference>
<dbReference type="AlphaFoldDB" id="A0A4Z0M546"/>
<dbReference type="GO" id="GO:0102276">
    <property type="term" value="F:2-oxoglutarate oxygenase/decarboxylase (ethylene-forming) activity"/>
    <property type="evidence" value="ECO:0007669"/>
    <property type="project" value="UniProtKB-EC"/>
</dbReference>
<protein>
    <recommendedName>
        <fullName evidence="5">2-oxoglutarate-dependent ethylene/succinate-forming enzyme</fullName>
        <ecNumber evidence="4">1.13.12.19</ecNumber>
        <ecNumber evidence="3">1.14.20.7</ecNumber>
    </recommendedName>
    <alternativeName>
        <fullName evidence="7">2-oxoglutarate dioxygenase (ethylene-forming)</fullName>
    </alternativeName>
    <alternativeName>
        <fullName evidence="8">2-oxoglutarate/L-arginine monooxygenase/decarboxylase (succinate-forming)</fullName>
    </alternativeName>
</protein>
<keyword evidence="6" id="KW-0266">Ethylene biosynthesis</keyword>
<keyword evidence="14" id="KW-1185">Reference proteome</keyword>
<comment type="catalytic activity">
    <reaction evidence="10">
        <text>L-arginine + 2-oxoglutarate + O2 = guanidine + L-glutamate 5-semialdehyde + succinate + CO2</text>
        <dbReference type="Rhea" id="RHEA:31535"/>
        <dbReference type="ChEBI" id="CHEBI:15379"/>
        <dbReference type="ChEBI" id="CHEBI:16526"/>
        <dbReference type="ChEBI" id="CHEBI:16810"/>
        <dbReference type="ChEBI" id="CHEBI:30031"/>
        <dbReference type="ChEBI" id="CHEBI:30087"/>
        <dbReference type="ChEBI" id="CHEBI:32682"/>
        <dbReference type="ChEBI" id="CHEBI:58066"/>
        <dbReference type="EC" id="1.14.20.7"/>
    </reaction>
</comment>
<dbReference type="PROSITE" id="PS51471">
    <property type="entry name" value="FE2OG_OXY"/>
    <property type="match status" value="1"/>
</dbReference>
<evidence type="ECO:0000256" key="3">
    <source>
        <dbReference type="ARBA" id="ARBA00012293"/>
    </source>
</evidence>
<proteinExistence type="inferred from homology"/>
<evidence type="ECO:0000256" key="8">
    <source>
        <dbReference type="ARBA" id="ARBA00031282"/>
    </source>
</evidence>
<dbReference type="SUPFAM" id="SSF51197">
    <property type="entry name" value="Clavaminate synthase-like"/>
    <property type="match status" value="1"/>
</dbReference>
<dbReference type="InterPro" id="IPR027443">
    <property type="entry name" value="IPNS-like_sf"/>
</dbReference>
<dbReference type="InterPro" id="IPR026992">
    <property type="entry name" value="DIOX_N"/>
</dbReference>
<dbReference type="PANTHER" id="PTHR47990">
    <property type="entry name" value="2-OXOGLUTARATE (2OG) AND FE(II)-DEPENDENT OXYGENASE SUPERFAMILY PROTEIN-RELATED"/>
    <property type="match status" value="1"/>
</dbReference>
<comment type="pathway">
    <text evidence="2">Alkene biosynthesis; ethylene biosynthesis via 2-oxoglutarate.</text>
</comment>
<keyword evidence="11" id="KW-0479">Metal-binding</keyword>
<comment type="caution">
    <text evidence="13">The sequence shown here is derived from an EMBL/GenBank/DDBJ whole genome shotgun (WGS) entry which is preliminary data.</text>
</comment>
<dbReference type="EC" id="1.14.20.7" evidence="3"/>
<dbReference type="GO" id="GO:0009693">
    <property type="term" value="P:ethylene biosynthetic process"/>
    <property type="evidence" value="ECO:0007669"/>
    <property type="project" value="UniProtKB-KW"/>
</dbReference>
<evidence type="ECO:0000256" key="11">
    <source>
        <dbReference type="RuleBase" id="RU003682"/>
    </source>
</evidence>
<comment type="similarity">
    <text evidence="11">Belongs to the iron/ascorbate-dependent oxidoreductase family.</text>
</comment>
<sequence>MSDNASGPAAAPAPELLEELRREQRMGGAGTEDAARSIPVIDLSEGVHSQAEIDDLLWDAAENHGFFQLVGHGFGAAELDRAFAMAQAFFELPREVKQQYPLREASNAGWEYMAQVRPSTGTADHKESYQVTRPRMDGLWPDDEELAGFREAMLLFEAKAWRLAMRVLSSFARKLGFADDFFTAAHDPSSPRYQSTLRLLHYFGSEGGDTPGGQWRAGAHTDFDCLTLLFQRDGQGGLQVCPGKERESGAWTPVPPDSARITCNIGDMLMRWSDDQLRSTLHRVRMPLAGEDAGDRYTLAFFAQANCDQLIRGPQEKYPPILARDYLNQRIGANFAALQAHDDAS</sequence>
<dbReference type="OrthoDB" id="21825at2"/>
<evidence type="ECO:0000256" key="5">
    <source>
        <dbReference type="ARBA" id="ARBA00019045"/>
    </source>
</evidence>
<dbReference type="EC" id="1.13.12.19" evidence="4"/>
<evidence type="ECO:0000259" key="12">
    <source>
        <dbReference type="PROSITE" id="PS51471"/>
    </source>
</evidence>
<feature type="domain" description="Fe2OG dioxygenase" evidence="12">
    <location>
        <begin position="192"/>
        <end position="305"/>
    </location>
</feature>
<dbReference type="Proteomes" id="UP000298050">
    <property type="component" value="Unassembled WGS sequence"/>
</dbReference>
<dbReference type="EMBL" id="SRLE01000005">
    <property type="protein sequence ID" value="TGD74594.1"/>
    <property type="molecule type" value="Genomic_DNA"/>
</dbReference>
<dbReference type="InterPro" id="IPR005123">
    <property type="entry name" value="Oxoglu/Fe-dep_dioxygenase_dom"/>
</dbReference>
<evidence type="ECO:0000313" key="13">
    <source>
        <dbReference type="EMBL" id="TGD74594.1"/>
    </source>
</evidence>
<keyword evidence="11" id="KW-0560">Oxidoreductase</keyword>
<evidence type="ECO:0000256" key="9">
    <source>
        <dbReference type="ARBA" id="ARBA00047725"/>
    </source>
</evidence>
<dbReference type="GO" id="GO:0046872">
    <property type="term" value="F:metal ion binding"/>
    <property type="evidence" value="ECO:0007669"/>
    <property type="project" value="UniProtKB-KW"/>
</dbReference>
<evidence type="ECO:0000256" key="2">
    <source>
        <dbReference type="ARBA" id="ARBA00004767"/>
    </source>
</evidence>
<name>A0A4Z0M546_9GAMM</name>
<dbReference type="RefSeq" id="WP_135441552.1">
    <property type="nucleotide sequence ID" value="NZ_SRLE01000005.1"/>
</dbReference>